<feature type="region of interest" description="Disordered" evidence="1">
    <location>
        <begin position="20"/>
        <end position="51"/>
    </location>
</feature>
<proteinExistence type="predicted"/>
<evidence type="ECO:0000313" key="3">
    <source>
        <dbReference type="Proteomes" id="UP000807342"/>
    </source>
</evidence>
<dbReference type="AlphaFoldDB" id="A0A9P5X3S7"/>
<protein>
    <submittedName>
        <fullName evidence="2">Uncharacterized protein</fullName>
    </submittedName>
</protein>
<name>A0A9P5X3S7_9AGAR</name>
<gene>
    <name evidence="2" type="ORF">P691DRAFT_808056</name>
</gene>
<dbReference type="Proteomes" id="UP000807342">
    <property type="component" value="Unassembled WGS sequence"/>
</dbReference>
<keyword evidence="3" id="KW-1185">Reference proteome</keyword>
<sequence>MKLNAGSSIRAIGEWAVKPKTPGGEVEEKRVGSPNGAFFRSHVPALEGERR</sequence>
<evidence type="ECO:0000256" key="1">
    <source>
        <dbReference type="SAM" id="MobiDB-lite"/>
    </source>
</evidence>
<reference evidence="2" key="1">
    <citation type="submission" date="2020-11" db="EMBL/GenBank/DDBJ databases">
        <authorList>
            <consortium name="DOE Joint Genome Institute"/>
            <person name="Ahrendt S."/>
            <person name="Riley R."/>
            <person name="Andreopoulos W."/>
            <person name="Labutti K."/>
            <person name="Pangilinan J."/>
            <person name="Ruiz-Duenas F.J."/>
            <person name="Barrasa J.M."/>
            <person name="Sanchez-Garcia M."/>
            <person name="Camarero S."/>
            <person name="Miyauchi S."/>
            <person name="Serrano A."/>
            <person name="Linde D."/>
            <person name="Babiker R."/>
            <person name="Drula E."/>
            <person name="Ayuso-Fernandez I."/>
            <person name="Pacheco R."/>
            <person name="Padilla G."/>
            <person name="Ferreira P."/>
            <person name="Barriuso J."/>
            <person name="Kellner H."/>
            <person name="Castanera R."/>
            <person name="Alfaro M."/>
            <person name="Ramirez L."/>
            <person name="Pisabarro A.G."/>
            <person name="Kuo A."/>
            <person name="Tritt A."/>
            <person name="Lipzen A."/>
            <person name="He G."/>
            <person name="Yan M."/>
            <person name="Ng V."/>
            <person name="Cullen D."/>
            <person name="Martin F."/>
            <person name="Rosso M.-N."/>
            <person name="Henrissat B."/>
            <person name="Hibbett D."/>
            <person name="Martinez A.T."/>
            <person name="Grigoriev I.V."/>
        </authorList>
    </citation>
    <scope>NUCLEOTIDE SEQUENCE</scope>
    <source>
        <strain evidence="2">MF-IS2</strain>
    </source>
</reference>
<dbReference type="EMBL" id="MU151419">
    <property type="protein sequence ID" value="KAF9443953.1"/>
    <property type="molecule type" value="Genomic_DNA"/>
</dbReference>
<accession>A0A9P5X3S7</accession>
<feature type="non-terminal residue" evidence="2">
    <location>
        <position position="51"/>
    </location>
</feature>
<comment type="caution">
    <text evidence="2">The sequence shown here is derived from an EMBL/GenBank/DDBJ whole genome shotgun (WGS) entry which is preliminary data.</text>
</comment>
<organism evidence="2 3">
    <name type="scientific">Macrolepiota fuliginosa MF-IS2</name>
    <dbReference type="NCBI Taxonomy" id="1400762"/>
    <lineage>
        <taxon>Eukaryota</taxon>
        <taxon>Fungi</taxon>
        <taxon>Dikarya</taxon>
        <taxon>Basidiomycota</taxon>
        <taxon>Agaricomycotina</taxon>
        <taxon>Agaricomycetes</taxon>
        <taxon>Agaricomycetidae</taxon>
        <taxon>Agaricales</taxon>
        <taxon>Agaricineae</taxon>
        <taxon>Agaricaceae</taxon>
        <taxon>Macrolepiota</taxon>
    </lineage>
</organism>
<evidence type="ECO:0000313" key="2">
    <source>
        <dbReference type="EMBL" id="KAF9443953.1"/>
    </source>
</evidence>